<dbReference type="Proteomes" id="UP000822688">
    <property type="component" value="Chromosome 8"/>
</dbReference>
<evidence type="ECO:0000256" key="5">
    <source>
        <dbReference type="ARBA" id="ARBA00023163"/>
    </source>
</evidence>
<keyword evidence="4" id="KW-0010">Activator</keyword>
<dbReference type="PROSITE" id="PS51032">
    <property type="entry name" value="AP2_ERF"/>
    <property type="match status" value="1"/>
</dbReference>
<feature type="compositionally biased region" description="Polar residues" evidence="8">
    <location>
        <begin position="162"/>
        <end position="185"/>
    </location>
</feature>
<dbReference type="Gene3D" id="3.30.730.10">
    <property type="entry name" value="AP2/ERF domain"/>
    <property type="match status" value="1"/>
</dbReference>
<comment type="subcellular location">
    <subcellularLocation>
        <location evidence="1">Nucleus</location>
    </subcellularLocation>
</comment>
<dbReference type="InterPro" id="IPR036955">
    <property type="entry name" value="AP2/ERF_dom_sf"/>
</dbReference>
<evidence type="ECO:0000313" key="10">
    <source>
        <dbReference type="EMBL" id="KAG0563197.1"/>
    </source>
</evidence>
<comment type="similarity">
    <text evidence="7">Belongs to the AP2/ERF transcription factor family. ERF subfamily.</text>
</comment>
<dbReference type="GO" id="GO:0003677">
    <property type="term" value="F:DNA binding"/>
    <property type="evidence" value="ECO:0007669"/>
    <property type="project" value="UniProtKB-KW"/>
</dbReference>
<dbReference type="PRINTS" id="PR00367">
    <property type="entry name" value="ETHRSPELEMNT"/>
</dbReference>
<reference evidence="10" key="1">
    <citation type="submission" date="2020-06" db="EMBL/GenBank/DDBJ databases">
        <title>WGS assembly of Ceratodon purpureus strain R40.</title>
        <authorList>
            <person name="Carey S.B."/>
            <person name="Jenkins J."/>
            <person name="Shu S."/>
            <person name="Lovell J.T."/>
            <person name="Sreedasyam A."/>
            <person name="Maumus F."/>
            <person name="Tiley G.P."/>
            <person name="Fernandez-Pozo N."/>
            <person name="Barry K."/>
            <person name="Chen C."/>
            <person name="Wang M."/>
            <person name="Lipzen A."/>
            <person name="Daum C."/>
            <person name="Saski C.A."/>
            <person name="Payton A.C."/>
            <person name="Mcbreen J.C."/>
            <person name="Conrad R.E."/>
            <person name="Kollar L.M."/>
            <person name="Olsson S."/>
            <person name="Huttunen S."/>
            <person name="Landis J.B."/>
            <person name="Wickett N.J."/>
            <person name="Johnson M.G."/>
            <person name="Rensing S.A."/>
            <person name="Grimwood J."/>
            <person name="Schmutz J."/>
            <person name="Mcdaniel S.F."/>
        </authorList>
    </citation>
    <scope>NUCLEOTIDE SEQUENCE</scope>
    <source>
        <strain evidence="10">R40</strain>
    </source>
</reference>
<dbReference type="SUPFAM" id="SSF54171">
    <property type="entry name" value="DNA-binding domain"/>
    <property type="match status" value="1"/>
</dbReference>
<feature type="domain" description="AP2/ERF" evidence="9">
    <location>
        <begin position="49"/>
        <end position="106"/>
    </location>
</feature>
<dbReference type="Pfam" id="PF00847">
    <property type="entry name" value="AP2"/>
    <property type="match status" value="1"/>
</dbReference>
<comment type="caution">
    <text evidence="10">The sequence shown here is derived from an EMBL/GenBank/DDBJ whole genome shotgun (WGS) entry which is preliminary data.</text>
</comment>
<keyword evidence="3" id="KW-0238">DNA-binding</keyword>
<feature type="region of interest" description="Disordered" evidence="8">
    <location>
        <begin position="228"/>
        <end position="257"/>
    </location>
</feature>
<dbReference type="CDD" id="cd00018">
    <property type="entry name" value="AP2"/>
    <property type="match status" value="1"/>
</dbReference>
<feature type="compositionally biased region" description="Polar residues" evidence="8">
    <location>
        <begin position="242"/>
        <end position="251"/>
    </location>
</feature>
<dbReference type="EMBL" id="CM026429">
    <property type="protein sequence ID" value="KAG0563197.1"/>
    <property type="molecule type" value="Genomic_DNA"/>
</dbReference>
<evidence type="ECO:0000256" key="3">
    <source>
        <dbReference type="ARBA" id="ARBA00023125"/>
    </source>
</evidence>
<accession>A0A8T0GXB7</accession>
<evidence type="ECO:0000313" key="11">
    <source>
        <dbReference type="Proteomes" id="UP000822688"/>
    </source>
</evidence>
<dbReference type="InterPro" id="IPR051032">
    <property type="entry name" value="AP2/ERF_TF_ERF_subfamily"/>
</dbReference>
<evidence type="ECO:0000259" key="9">
    <source>
        <dbReference type="PROSITE" id="PS51032"/>
    </source>
</evidence>
<dbReference type="GO" id="GO:0005634">
    <property type="term" value="C:nucleus"/>
    <property type="evidence" value="ECO:0007669"/>
    <property type="project" value="UniProtKB-SubCell"/>
</dbReference>
<keyword evidence="11" id="KW-1185">Reference proteome</keyword>
<evidence type="ECO:0000256" key="7">
    <source>
        <dbReference type="ARBA" id="ARBA00024343"/>
    </source>
</evidence>
<keyword evidence="6" id="KW-0539">Nucleus</keyword>
<dbReference type="OrthoDB" id="1937547at2759"/>
<gene>
    <name evidence="10" type="ORF">KC19_8G010900</name>
</gene>
<dbReference type="FunFam" id="3.30.730.10:FF:000001">
    <property type="entry name" value="Ethylene-responsive transcription factor 2"/>
    <property type="match status" value="1"/>
</dbReference>
<evidence type="ECO:0000256" key="1">
    <source>
        <dbReference type="ARBA" id="ARBA00004123"/>
    </source>
</evidence>
<dbReference type="PANTHER" id="PTHR31985:SF273">
    <property type="entry name" value="ETHYLENE-RESPONSIVE TRANSCRIPTION FACTOR ERF017"/>
    <property type="match status" value="1"/>
</dbReference>
<proteinExistence type="inferred from homology"/>
<dbReference type="InterPro" id="IPR001471">
    <property type="entry name" value="AP2/ERF_dom"/>
</dbReference>
<organism evidence="10 11">
    <name type="scientific">Ceratodon purpureus</name>
    <name type="common">Fire moss</name>
    <name type="synonym">Dicranum purpureum</name>
    <dbReference type="NCBI Taxonomy" id="3225"/>
    <lineage>
        <taxon>Eukaryota</taxon>
        <taxon>Viridiplantae</taxon>
        <taxon>Streptophyta</taxon>
        <taxon>Embryophyta</taxon>
        <taxon>Bryophyta</taxon>
        <taxon>Bryophytina</taxon>
        <taxon>Bryopsida</taxon>
        <taxon>Dicranidae</taxon>
        <taxon>Pseudoditrichales</taxon>
        <taxon>Ditrichaceae</taxon>
        <taxon>Ceratodon</taxon>
    </lineage>
</organism>
<dbReference type="PANTHER" id="PTHR31985">
    <property type="entry name" value="ETHYLENE-RESPONSIVE TRANSCRIPTION FACTOR ERF042-RELATED"/>
    <property type="match status" value="1"/>
</dbReference>
<evidence type="ECO:0000256" key="6">
    <source>
        <dbReference type="ARBA" id="ARBA00023242"/>
    </source>
</evidence>
<evidence type="ECO:0000256" key="4">
    <source>
        <dbReference type="ARBA" id="ARBA00023159"/>
    </source>
</evidence>
<dbReference type="GO" id="GO:0003700">
    <property type="term" value="F:DNA-binding transcription factor activity"/>
    <property type="evidence" value="ECO:0007669"/>
    <property type="project" value="InterPro"/>
</dbReference>
<dbReference type="SMART" id="SM00380">
    <property type="entry name" value="AP2"/>
    <property type="match status" value="1"/>
</dbReference>
<keyword evidence="2" id="KW-0805">Transcription regulation</keyword>
<feature type="compositionally biased region" description="Basic and acidic residues" evidence="8">
    <location>
        <begin position="28"/>
        <end position="41"/>
    </location>
</feature>
<evidence type="ECO:0000256" key="8">
    <source>
        <dbReference type="SAM" id="MobiDB-lite"/>
    </source>
</evidence>
<name>A0A8T0GXB7_CERPU</name>
<feature type="region of interest" description="Disordered" evidence="8">
    <location>
        <begin position="158"/>
        <end position="209"/>
    </location>
</feature>
<dbReference type="InterPro" id="IPR016177">
    <property type="entry name" value="DNA-bd_dom_sf"/>
</dbReference>
<sequence>MVEKNANQREAAVIRAAGARGLSLGVTKKEKSQVALKKDDNGSNATSPKYRGVRMRQWGKWVSEIREPNKRSRIWLGSFPTAEMAARAYDAAVVCLRGPNATLNFPDSPSQKLPRCQSPKDVQIAAAAAAAAVEPCTPLSLPAQPVAQSLEAQLHKMESVGELSSQSQITHQSEMQLSPQSQLSVSKKPDKIGAEESASMGESVPTPSTSFVTLDEVDLAWTPDMKLDELPPLDDFLDTTTASSGSKSNLPAPSGDFQREGEFQAYCRQLSGPFESDMMDFSNVFTV</sequence>
<feature type="region of interest" description="Disordered" evidence="8">
    <location>
        <begin position="28"/>
        <end position="48"/>
    </location>
</feature>
<protein>
    <recommendedName>
        <fullName evidence="9">AP2/ERF domain-containing protein</fullName>
    </recommendedName>
</protein>
<evidence type="ECO:0000256" key="2">
    <source>
        <dbReference type="ARBA" id="ARBA00023015"/>
    </source>
</evidence>
<keyword evidence="5" id="KW-0804">Transcription</keyword>
<dbReference type="AlphaFoldDB" id="A0A8T0GXB7"/>